<evidence type="ECO:0000256" key="7">
    <source>
        <dbReference type="ARBA" id="ARBA00022737"/>
    </source>
</evidence>
<sequence length="617" mass="69670">MGNIGFLFPLMVYVVVLRHFVATFLAESPNTSTDQLALLALKDHVTHDPQNLLATNWTSAIYVCNWIGVTCGSNHQRVTALDISNMSLIGTIPPHLGNLSFLSLLNIRFNHFHGSLPIELANLSSLKYINFGHNNFHGEIPSWFDSFTNLHSLLLYGNNFSGVIPSALGSLSNLDTLILYDNDLEGHVPIAIGNLSNLKWLYLYNNHLSGCIMINLLHHQYISIENIDLNVNNLIAGQLPSPLFKCQELEVLSLSNNALEGSVPQEIRNLTRLSQLYLDLNNFTGEIPSIIKSLLFLKVLALDDNNFTDIGNNHLIDTFPIWLGNLDLQVLILRCNRFYDRIDNFEGKFSFTHLRIIDLSDNDFNGYLPTKFFENLQAIRSESENKGDPKYMIYSGTNQGFYFYESLFITTKGLEMELMKILTTWTIIDFSNNRFKGQIPQVVGELRSLIVLNLSHNSLRGPIPSILGKLSALESLDLSSNKLKGKIPPQLINLIFLEVLNLSWNNLVGLIPRGKQFDTFTNDSYIGNLGLCGLPLSKNCSNEKNLVPQPTKFDEDGDVVNWKFSILMGYGCGLVCELSMGYIVFTTGKPWWLVRIVERGQQKYVMRGKIRRSRGRR</sequence>
<proteinExistence type="inferred from homology"/>
<evidence type="ECO:0000256" key="2">
    <source>
        <dbReference type="ARBA" id="ARBA00009592"/>
    </source>
</evidence>
<evidence type="ECO:0000256" key="8">
    <source>
        <dbReference type="ARBA" id="ARBA00022989"/>
    </source>
</evidence>
<dbReference type="RefSeq" id="XP_021287627.1">
    <property type="nucleotide sequence ID" value="XM_021431952.1"/>
</dbReference>
<comment type="similarity">
    <text evidence="2">Belongs to the RLP family.</text>
</comment>
<evidence type="ECO:0000256" key="4">
    <source>
        <dbReference type="ARBA" id="ARBA00022614"/>
    </source>
</evidence>
<evidence type="ECO:0000256" key="12">
    <source>
        <dbReference type="SAM" id="SignalP"/>
    </source>
</evidence>
<evidence type="ECO:0000313" key="15">
    <source>
        <dbReference type="RefSeq" id="XP_021287627.1"/>
    </source>
</evidence>
<dbReference type="FunFam" id="3.80.10.10:FF:000213">
    <property type="entry name" value="Tyrosine-sulfated glycopeptide receptor 1"/>
    <property type="match status" value="1"/>
</dbReference>
<keyword evidence="7" id="KW-0677">Repeat</keyword>
<dbReference type="GeneID" id="110419074"/>
<dbReference type="InterPro" id="IPR001611">
    <property type="entry name" value="Leu-rich_rpt"/>
</dbReference>
<keyword evidence="11" id="KW-0325">Glycoprotein</keyword>
<evidence type="ECO:0000256" key="1">
    <source>
        <dbReference type="ARBA" id="ARBA00004251"/>
    </source>
</evidence>
<reference evidence="15" key="1">
    <citation type="submission" date="2025-08" db="UniProtKB">
        <authorList>
            <consortium name="RefSeq"/>
        </authorList>
    </citation>
    <scope>IDENTIFICATION</scope>
    <source>
        <tissue evidence="15">Leaf</tissue>
    </source>
</reference>
<dbReference type="PRINTS" id="PR00019">
    <property type="entry name" value="LEURICHRPT"/>
</dbReference>
<dbReference type="OrthoDB" id="442066at2759"/>
<dbReference type="AlphaFoldDB" id="A0A6J1AKA3"/>
<keyword evidence="4" id="KW-0433">Leucine-rich repeat</keyword>
<dbReference type="Proteomes" id="UP000504621">
    <property type="component" value="Unplaced"/>
</dbReference>
<dbReference type="FunFam" id="3.80.10.10:FF:000041">
    <property type="entry name" value="LRR receptor-like serine/threonine-protein kinase ERECTA"/>
    <property type="match status" value="1"/>
</dbReference>
<dbReference type="PANTHER" id="PTHR48052:SF66">
    <property type="entry name" value="OS02G0610000 PROTEIN"/>
    <property type="match status" value="1"/>
</dbReference>
<evidence type="ECO:0000313" key="14">
    <source>
        <dbReference type="Proteomes" id="UP000504621"/>
    </source>
</evidence>
<feature type="chain" id="PRO_5026647077" evidence="12">
    <location>
        <begin position="27"/>
        <end position="617"/>
    </location>
</feature>
<evidence type="ECO:0000256" key="5">
    <source>
        <dbReference type="ARBA" id="ARBA00022692"/>
    </source>
</evidence>
<keyword evidence="9" id="KW-0472">Membrane</keyword>
<evidence type="ECO:0000259" key="13">
    <source>
        <dbReference type="Pfam" id="PF08263"/>
    </source>
</evidence>
<feature type="domain" description="Leucine-rich repeat-containing N-terminal plant-type" evidence="13">
    <location>
        <begin position="33"/>
        <end position="71"/>
    </location>
</feature>
<name>A0A6J1AKA3_9ROSI</name>
<keyword evidence="10" id="KW-0675">Receptor</keyword>
<dbReference type="Pfam" id="PF08263">
    <property type="entry name" value="LRRNT_2"/>
    <property type="match status" value="1"/>
</dbReference>
<dbReference type="Pfam" id="PF13855">
    <property type="entry name" value="LRR_8"/>
    <property type="match status" value="2"/>
</dbReference>
<keyword evidence="5" id="KW-0812">Transmembrane</keyword>
<dbReference type="Gene3D" id="3.80.10.10">
    <property type="entry name" value="Ribonuclease Inhibitor"/>
    <property type="match status" value="4"/>
</dbReference>
<keyword evidence="6 12" id="KW-0732">Signal</keyword>
<feature type="signal peptide" evidence="12">
    <location>
        <begin position="1"/>
        <end position="26"/>
    </location>
</feature>
<evidence type="ECO:0000256" key="11">
    <source>
        <dbReference type="ARBA" id="ARBA00023180"/>
    </source>
</evidence>
<protein>
    <submittedName>
        <fullName evidence="15">Receptor-like protein 12</fullName>
    </submittedName>
</protein>
<dbReference type="SMART" id="SM00369">
    <property type="entry name" value="LRR_TYP"/>
    <property type="match status" value="6"/>
</dbReference>
<keyword evidence="14" id="KW-1185">Reference proteome</keyword>
<evidence type="ECO:0000256" key="6">
    <source>
        <dbReference type="ARBA" id="ARBA00022729"/>
    </source>
</evidence>
<evidence type="ECO:0000256" key="3">
    <source>
        <dbReference type="ARBA" id="ARBA00022475"/>
    </source>
</evidence>
<dbReference type="InterPro" id="IPR032675">
    <property type="entry name" value="LRR_dom_sf"/>
</dbReference>
<dbReference type="FunFam" id="3.80.10.10:FF:000275">
    <property type="entry name" value="Leucine-rich repeat receptor-like protein kinase"/>
    <property type="match status" value="1"/>
</dbReference>
<comment type="subcellular location">
    <subcellularLocation>
        <location evidence="1">Cell membrane</location>
        <topology evidence="1">Single-pass type I membrane protein</topology>
    </subcellularLocation>
</comment>
<dbReference type="SUPFAM" id="SSF52058">
    <property type="entry name" value="L domain-like"/>
    <property type="match status" value="1"/>
</dbReference>
<gene>
    <name evidence="15" type="primary">LOC110419074</name>
</gene>
<organism evidence="14 15">
    <name type="scientific">Herrania umbratica</name>
    <dbReference type="NCBI Taxonomy" id="108875"/>
    <lineage>
        <taxon>Eukaryota</taxon>
        <taxon>Viridiplantae</taxon>
        <taxon>Streptophyta</taxon>
        <taxon>Embryophyta</taxon>
        <taxon>Tracheophyta</taxon>
        <taxon>Spermatophyta</taxon>
        <taxon>Magnoliopsida</taxon>
        <taxon>eudicotyledons</taxon>
        <taxon>Gunneridae</taxon>
        <taxon>Pentapetalae</taxon>
        <taxon>rosids</taxon>
        <taxon>malvids</taxon>
        <taxon>Malvales</taxon>
        <taxon>Malvaceae</taxon>
        <taxon>Byttnerioideae</taxon>
        <taxon>Herrania</taxon>
    </lineage>
</organism>
<dbReference type="PANTHER" id="PTHR48052">
    <property type="entry name" value="UNNAMED PRODUCT"/>
    <property type="match status" value="1"/>
</dbReference>
<dbReference type="Pfam" id="PF00560">
    <property type="entry name" value="LRR_1"/>
    <property type="match status" value="3"/>
</dbReference>
<evidence type="ECO:0000256" key="10">
    <source>
        <dbReference type="ARBA" id="ARBA00023170"/>
    </source>
</evidence>
<keyword evidence="8" id="KW-1133">Transmembrane helix</keyword>
<accession>A0A6J1AKA3</accession>
<dbReference type="InterPro" id="IPR003591">
    <property type="entry name" value="Leu-rich_rpt_typical-subtyp"/>
</dbReference>
<dbReference type="SUPFAM" id="SSF52047">
    <property type="entry name" value="RNI-like"/>
    <property type="match status" value="1"/>
</dbReference>
<keyword evidence="3" id="KW-1003">Cell membrane</keyword>
<dbReference type="InterPro" id="IPR013210">
    <property type="entry name" value="LRR_N_plant-typ"/>
</dbReference>
<dbReference type="GO" id="GO:0005886">
    <property type="term" value="C:plasma membrane"/>
    <property type="evidence" value="ECO:0007669"/>
    <property type="project" value="UniProtKB-SubCell"/>
</dbReference>
<evidence type="ECO:0000256" key="9">
    <source>
        <dbReference type="ARBA" id="ARBA00023136"/>
    </source>
</evidence>